<protein>
    <recommendedName>
        <fullName evidence="4">Peptidase M50 domain-containing protein</fullName>
    </recommendedName>
</protein>
<reference evidence="2" key="1">
    <citation type="submission" date="2021-11" db="EMBL/GenBank/DDBJ databases">
        <title>Vibrio ZSDE26 sp. nov. and Vibrio ZSDZ34 sp. nov., isolated from coastal seawater in Qingdao.</title>
        <authorList>
            <person name="Zhang P."/>
        </authorList>
    </citation>
    <scope>NUCLEOTIDE SEQUENCE</scope>
    <source>
        <strain evidence="2">ZSDE26</strain>
    </source>
</reference>
<feature type="transmembrane region" description="Helical" evidence="1">
    <location>
        <begin position="78"/>
        <end position="101"/>
    </location>
</feature>
<evidence type="ECO:0000256" key="1">
    <source>
        <dbReference type="SAM" id="Phobius"/>
    </source>
</evidence>
<feature type="transmembrane region" description="Helical" evidence="1">
    <location>
        <begin position="113"/>
        <end position="134"/>
    </location>
</feature>
<keyword evidence="1" id="KW-0472">Membrane</keyword>
<proteinExistence type="predicted"/>
<keyword evidence="1" id="KW-0812">Transmembrane</keyword>
<sequence>MTTAFALLIGFVFVMPFLVLLHEIGHAIPILITGEKVQITLGSSDFVSSLSIGGLSIQSSLIPLNVGYYSTQAELTKAVNIVSIMGGPIVSALCAAILFALSRVLEGQIIVFLVRFGAWFSVFQFLLTIAPIQYGEWFLGYAGVDSDGLRLIKLLRTGI</sequence>
<evidence type="ECO:0000313" key="2">
    <source>
        <dbReference type="EMBL" id="MCK6265662.1"/>
    </source>
</evidence>
<keyword evidence="3" id="KW-1185">Reference proteome</keyword>
<evidence type="ECO:0000313" key="3">
    <source>
        <dbReference type="Proteomes" id="UP001139559"/>
    </source>
</evidence>
<organism evidence="2 3">
    <name type="scientific">Vibrio amylolyticus</name>
    <dbReference type="NCBI Taxonomy" id="2847292"/>
    <lineage>
        <taxon>Bacteria</taxon>
        <taxon>Pseudomonadati</taxon>
        <taxon>Pseudomonadota</taxon>
        <taxon>Gammaproteobacteria</taxon>
        <taxon>Vibrionales</taxon>
        <taxon>Vibrionaceae</taxon>
        <taxon>Vibrio</taxon>
    </lineage>
</organism>
<dbReference type="EMBL" id="JAJHVV010000018">
    <property type="protein sequence ID" value="MCK6265662.1"/>
    <property type="molecule type" value="Genomic_DNA"/>
</dbReference>
<dbReference type="RefSeq" id="WP_248010728.1">
    <property type="nucleotide sequence ID" value="NZ_JAJHVV010000018.1"/>
</dbReference>
<keyword evidence="1" id="KW-1133">Transmembrane helix</keyword>
<comment type="caution">
    <text evidence="2">The sequence shown here is derived from an EMBL/GenBank/DDBJ whole genome shotgun (WGS) entry which is preliminary data.</text>
</comment>
<gene>
    <name evidence="2" type="ORF">KP803_20605</name>
</gene>
<accession>A0A9X1XLU6</accession>
<name>A0A9X1XLU6_9VIBR</name>
<dbReference type="Proteomes" id="UP001139559">
    <property type="component" value="Unassembled WGS sequence"/>
</dbReference>
<dbReference type="AlphaFoldDB" id="A0A9X1XLU6"/>
<evidence type="ECO:0008006" key="4">
    <source>
        <dbReference type="Google" id="ProtNLM"/>
    </source>
</evidence>